<dbReference type="RefSeq" id="WP_127905292.1">
    <property type="nucleotide sequence ID" value="NZ_RQXX01000001.1"/>
</dbReference>
<keyword evidence="1" id="KW-0442">Lipid degradation</keyword>
<evidence type="ECO:0000313" key="4">
    <source>
        <dbReference type="EMBL" id="RVV99850.1"/>
    </source>
</evidence>
<evidence type="ECO:0000256" key="1">
    <source>
        <dbReference type="PIRNR" id="PIRNR006162"/>
    </source>
</evidence>
<keyword evidence="1" id="KW-0378">Hydrolase</keyword>
<dbReference type="GO" id="GO:0006655">
    <property type="term" value="P:phosphatidylglycerol biosynthetic process"/>
    <property type="evidence" value="ECO:0007669"/>
    <property type="project" value="UniProtKB-UniPathway"/>
</dbReference>
<dbReference type="PANTHER" id="PTHR36305">
    <property type="entry name" value="PHOSPHATIDYLGLYCEROPHOSPHATASE A"/>
    <property type="match status" value="1"/>
</dbReference>
<organism evidence="4 5">
    <name type="scientific">Mesobaculum littorinae</name>
    <dbReference type="NCBI Taxonomy" id="2486419"/>
    <lineage>
        <taxon>Bacteria</taxon>
        <taxon>Pseudomonadati</taxon>
        <taxon>Pseudomonadota</taxon>
        <taxon>Alphaproteobacteria</taxon>
        <taxon>Rhodobacterales</taxon>
        <taxon>Roseobacteraceae</taxon>
        <taxon>Mesobaculum</taxon>
    </lineage>
</organism>
<proteinExistence type="predicted"/>
<evidence type="ECO:0000256" key="2">
    <source>
        <dbReference type="SAM" id="Phobius"/>
    </source>
</evidence>
<keyword evidence="1" id="KW-1208">Phospholipid metabolism</keyword>
<dbReference type="PANTHER" id="PTHR36305:SF1">
    <property type="entry name" value="PHOSPHATIDYLGLYCEROPHOSPHATASE A"/>
    <property type="match status" value="1"/>
</dbReference>
<keyword evidence="1" id="KW-0479">Metal-binding</keyword>
<dbReference type="OrthoDB" id="9804091at2"/>
<reference evidence="4 5" key="1">
    <citation type="submission" date="2018-11" db="EMBL/GenBank/DDBJ databases">
        <title>Mesobaculum littorinae gen. nov., sp. nov., isolated from Littorina scabra that represents a novel genus of the order Rhodobacteraceae.</title>
        <authorList>
            <person name="Li F."/>
        </authorList>
    </citation>
    <scope>NUCLEOTIDE SEQUENCE [LARGE SCALE GENOMIC DNA]</scope>
    <source>
        <strain evidence="4 5">M0103</strain>
    </source>
</reference>
<keyword evidence="2" id="KW-1133">Transmembrane helix</keyword>
<dbReference type="InterPro" id="IPR036681">
    <property type="entry name" value="PgpA-like_sf"/>
</dbReference>
<accession>A0A438AML6</accession>
<dbReference type="EC" id="3.1.3.27" evidence="1"/>
<keyword evidence="1 2" id="KW-0472">Membrane</keyword>
<dbReference type="CDD" id="cd06971">
    <property type="entry name" value="PgpA"/>
    <property type="match status" value="1"/>
</dbReference>
<comment type="cofactor">
    <cofactor evidence="1">
        <name>Mg(2+)</name>
        <dbReference type="ChEBI" id="CHEBI:18420"/>
    </cofactor>
</comment>
<keyword evidence="5" id="KW-1185">Reference proteome</keyword>
<dbReference type="Proteomes" id="UP000285908">
    <property type="component" value="Unassembled WGS sequence"/>
</dbReference>
<keyword evidence="1" id="KW-0443">Lipid metabolism</keyword>
<dbReference type="SUPFAM" id="SSF101307">
    <property type="entry name" value="YutG-like"/>
    <property type="match status" value="1"/>
</dbReference>
<dbReference type="InterPro" id="IPR026037">
    <property type="entry name" value="PgpA"/>
</dbReference>
<protein>
    <recommendedName>
        <fullName evidence="1">Phosphatidylglycerophosphatase A</fullName>
        <ecNumber evidence="1">3.1.3.27</ecNumber>
    </recommendedName>
    <alternativeName>
        <fullName evidence="1">Phosphatidylglycerolphosphate phosphatase A</fullName>
    </alternativeName>
</protein>
<feature type="transmembrane region" description="Helical" evidence="2">
    <location>
        <begin position="36"/>
        <end position="57"/>
    </location>
</feature>
<feature type="transmembrane region" description="Helical" evidence="2">
    <location>
        <begin position="77"/>
        <end position="95"/>
    </location>
</feature>
<dbReference type="PIRSF" id="PIRSF006162">
    <property type="entry name" value="PgpA"/>
    <property type="match status" value="1"/>
</dbReference>
<dbReference type="EMBL" id="RQXX01000001">
    <property type="protein sequence ID" value="RVV99850.1"/>
    <property type="molecule type" value="Genomic_DNA"/>
</dbReference>
<keyword evidence="1" id="KW-0997">Cell inner membrane</keyword>
<keyword evidence="1" id="KW-1003">Cell membrane</keyword>
<keyword evidence="1 2" id="KW-0812">Transmembrane</keyword>
<comment type="catalytic activity">
    <reaction evidence="1">
        <text>a 1,2-diacyl-sn-glycero-3-phospho-(1'-sn-glycero-3'-phosphate) + H2O = a 1,2-diacyl-sn-glycero-3-phospho-(1'-sn-glycerol) + phosphate</text>
        <dbReference type="Rhea" id="RHEA:33751"/>
        <dbReference type="ChEBI" id="CHEBI:15377"/>
        <dbReference type="ChEBI" id="CHEBI:43474"/>
        <dbReference type="ChEBI" id="CHEBI:60110"/>
        <dbReference type="ChEBI" id="CHEBI:64716"/>
        <dbReference type="EC" id="3.1.3.27"/>
    </reaction>
</comment>
<dbReference type="Pfam" id="PF04608">
    <property type="entry name" value="PgpA"/>
    <property type="match status" value="1"/>
</dbReference>
<dbReference type="GO" id="GO:0005886">
    <property type="term" value="C:plasma membrane"/>
    <property type="evidence" value="ECO:0007669"/>
    <property type="project" value="UniProtKB-SubCell"/>
</dbReference>
<keyword evidence="1" id="KW-0595">Phospholipid degradation</keyword>
<evidence type="ECO:0000259" key="3">
    <source>
        <dbReference type="Pfam" id="PF04608"/>
    </source>
</evidence>
<keyword evidence="1" id="KW-0460">Magnesium</keyword>
<dbReference type="GO" id="GO:0008962">
    <property type="term" value="F:phosphatidylglycerophosphatase activity"/>
    <property type="evidence" value="ECO:0007669"/>
    <property type="project" value="UniProtKB-EC"/>
</dbReference>
<dbReference type="GO" id="GO:0046872">
    <property type="term" value="F:metal ion binding"/>
    <property type="evidence" value="ECO:0007669"/>
    <property type="project" value="UniProtKB-KW"/>
</dbReference>
<comment type="function">
    <text evidence="1">Lipid phosphatase which dephosphorylates phosphatidylglycerophosphate (PGP) to phosphatidylglycerol (PG).</text>
</comment>
<gene>
    <name evidence="4" type="ORF">EKE94_04050</name>
</gene>
<dbReference type="UniPathway" id="UPA00084">
    <property type="reaction ID" value="UER00504"/>
</dbReference>
<evidence type="ECO:0000313" key="5">
    <source>
        <dbReference type="Proteomes" id="UP000285908"/>
    </source>
</evidence>
<comment type="subcellular location">
    <subcellularLocation>
        <location evidence="1">Cell inner membrane</location>
        <topology evidence="1">Multi-pass membrane protein</topology>
    </subcellularLocation>
</comment>
<dbReference type="AlphaFoldDB" id="A0A438AML6"/>
<dbReference type="GO" id="GO:0009395">
    <property type="term" value="P:phospholipid catabolic process"/>
    <property type="evidence" value="ECO:0007669"/>
    <property type="project" value="UniProtKB-KW"/>
</dbReference>
<name>A0A438AML6_9RHOB</name>
<comment type="caution">
    <text evidence="4">The sequence shown here is derived from an EMBL/GenBank/DDBJ whole genome shotgun (WGS) entry which is preliminary data.</text>
</comment>
<sequence length="163" mass="17324">MSRLVATFLYVGLLRPAPGTWGSAAAIPVAWLLHWAGGFPLLTVATLVALAAGYPAARAEAARSGDHDPSHVVIDEVVGMWIALWPLSAGLWFAGAEAHVFPWPGWVGGFVMFRLFDIWKPWLVGRLDRRGDTAGLMLDDVVAGIMAAVVVSIAAAISHGVLM</sequence>
<feature type="transmembrane region" description="Helical" evidence="2">
    <location>
        <begin position="140"/>
        <end position="162"/>
    </location>
</feature>
<dbReference type="InterPro" id="IPR007686">
    <property type="entry name" value="YutG/PgpA"/>
</dbReference>
<comment type="pathway">
    <text evidence="1">Phospholipid metabolism; phosphatidylglycerol biosynthesis; phosphatidylglycerol from CDP-diacylglycerol: step 2/2.</text>
</comment>
<feature type="domain" description="YutG/PgpA" evidence="3">
    <location>
        <begin position="5"/>
        <end position="154"/>
    </location>
</feature>